<dbReference type="Pfam" id="PF04218">
    <property type="entry name" value="CENP-B_N"/>
    <property type="match status" value="1"/>
</dbReference>
<dbReference type="InterPro" id="IPR007889">
    <property type="entry name" value="HTH_Psq"/>
</dbReference>
<comment type="caution">
    <text evidence="3">The sequence shown here is derived from an EMBL/GenBank/DDBJ whole genome shotgun (WGS) entry which is preliminary data.</text>
</comment>
<keyword evidence="3" id="KW-0255">Endonuclease</keyword>
<dbReference type="EMBL" id="JBIMPR010000003">
    <property type="protein sequence ID" value="MFH5773550.1"/>
    <property type="molecule type" value="Genomic_DNA"/>
</dbReference>
<proteinExistence type="predicted"/>
<dbReference type="InterPro" id="IPR044925">
    <property type="entry name" value="His-Me_finger_sf"/>
</dbReference>
<evidence type="ECO:0000259" key="2">
    <source>
        <dbReference type="Pfam" id="PF13392"/>
    </source>
</evidence>
<reference evidence="3 4" key="1">
    <citation type="submission" date="2024-10" db="EMBL/GenBank/DDBJ databases">
        <title>Paracoccus drimophilus sp. nov., a novel bacterium from corn roots in Hunan.</title>
        <authorList>
            <person name="Li X."/>
        </authorList>
    </citation>
    <scope>NUCLEOTIDE SEQUENCE [LARGE SCALE GENOMIC DNA]</scope>
    <source>
        <strain evidence="3 4">NGMCC 1.201697</strain>
    </source>
</reference>
<dbReference type="SUPFAM" id="SSF54060">
    <property type="entry name" value="His-Me finger endonucleases"/>
    <property type="match status" value="1"/>
</dbReference>
<keyword evidence="4" id="KW-1185">Reference proteome</keyword>
<evidence type="ECO:0000259" key="1">
    <source>
        <dbReference type="Pfam" id="PF04218"/>
    </source>
</evidence>
<feature type="domain" description="HNH nuclease" evidence="2">
    <location>
        <begin position="45"/>
        <end position="89"/>
    </location>
</feature>
<dbReference type="InterPro" id="IPR044930">
    <property type="entry name" value="Homing_endonuclease_His-Me"/>
</dbReference>
<gene>
    <name evidence="3" type="ORF">ACHFJ0_04805</name>
</gene>
<keyword evidence="3" id="KW-0378">Hydrolase</keyword>
<evidence type="ECO:0000313" key="3">
    <source>
        <dbReference type="EMBL" id="MFH5773550.1"/>
    </source>
</evidence>
<dbReference type="Proteomes" id="UP001609376">
    <property type="component" value="Unassembled WGS sequence"/>
</dbReference>
<organism evidence="3 4">
    <name type="scientific">Paracoccus broussonetiae subsp. drimophilus</name>
    <dbReference type="NCBI Taxonomy" id="3373869"/>
    <lineage>
        <taxon>Bacteria</taxon>
        <taxon>Pseudomonadati</taxon>
        <taxon>Pseudomonadota</taxon>
        <taxon>Alphaproteobacteria</taxon>
        <taxon>Rhodobacterales</taxon>
        <taxon>Paracoccaceae</taxon>
        <taxon>Paracoccus</taxon>
        <taxon>Paracoccus broussonetiae</taxon>
    </lineage>
</organism>
<feature type="domain" description="HTH psq-type" evidence="1">
    <location>
        <begin position="162"/>
        <end position="199"/>
    </location>
</feature>
<accession>A0ABW7LH58</accession>
<evidence type="ECO:0000313" key="4">
    <source>
        <dbReference type="Proteomes" id="UP001609376"/>
    </source>
</evidence>
<name>A0ABW7LH58_9RHOB</name>
<dbReference type="GO" id="GO:0004519">
    <property type="term" value="F:endonuclease activity"/>
    <property type="evidence" value="ECO:0007669"/>
    <property type="project" value="UniProtKB-KW"/>
</dbReference>
<dbReference type="RefSeq" id="WP_395132404.1">
    <property type="nucleotide sequence ID" value="NZ_JBIMPR010000003.1"/>
</dbReference>
<protein>
    <submittedName>
        <fullName evidence="3">HNH endonuclease</fullName>
    </submittedName>
</protein>
<sequence>MEWTSWHEKHSDKIELVAGIDCWIWIGAQGSHGYGRVSYHRKSSAAHRVAFIESGGSFQDGNLVRHLCGNPFCVRPAHLKAGTPKDNAQDTSKMFRCKGSQSPAVIFGVRTSYSEGMPLQEISRLYGLAQGSIVQIATGRVYSEVLPDMAVKPNRTPRKLDREKAGIIRARIANGERQAALAKEFNVASSAISRINTGKRWTV</sequence>
<dbReference type="InterPro" id="IPR003615">
    <property type="entry name" value="HNH_nuc"/>
</dbReference>
<dbReference type="Pfam" id="PF13392">
    <property type="entry name" value="HNH_3"/>
    <property type="match status" value="1"/>
</dbReference>
<keyword evidence="3" id="KW-0540">Nuclease</keyword>
<dbReference type="Gene3D" id="3.90.75.10">
    <property type="entry name" value="Homing Intron 3 (I-ppo) Encoded Endonuclease, Chain A"/>
    <property type="match status" value="1"/>
</dbReference>